<dbReference type="AlphaFoldDB" id="A0A4D9EKW3"/>
<evidence type="ECO:0000313" key="1">
    <source>
        <dbReference type="EMBL" id="TFK08743.1"/>
    </source>
</evidence>
<dbReference type="EMBL" id="QXTE01000065">
    <property type="protein sequence ID" value="TFK08743.1"/>
    <property type="molecule type" value="Genomic_DNA"/>
</dbReference>
<evidence type="ECO:0000313" key="2">
    <source>
        <dbReference type="Proteomes" id="UP000297703"/>
    </source>
</evidence>
<accession>A0A4D9EKW3</accession>
<reference evidence="1 2" key="2">
    <citation type="submission" date="2019-04" db="EMBL/GenBank/DDBJ databases">
        <title>The genome sequence of big-headed turtle.</title>
        <authorList>
            <person name="Gong S."/>
        </authorList>
    </citation>
    <scope>NUCLEOTIDE SEQUENCE [LARGE SCALE GENOMIC DNA]</scope>
    <source>
        <strain evidence="1">DO16091913</strain>
        <tissue evidence="1">Muscle</tissue>
    </source>
</reference>
<name>A0A4D9EKW3_9SAUR</name>
<sequence length="99" mass="11387">MECQSREKNITSNSHCFVMFGKCPGLLNSKTEVHLDSLGKQPIQCSILFLWGPIRSPDSLLGRDSEEKFSHITVAEWLWNHSNELLQPSDEIAFVWSYF</sequence>
<dbReference type="Proteomes" id="UP000297703">
    <property type="component" value="Unassembled WGS sequence"/>
</dbReference>
<proteinExistence type="predicted"/>
<keyword evidence="1" id="KW-0449">Lipoprotein</keyword>
<comment type="caution">
    <text evidence="1">The sequence shown here is derived from an EMBL/GenBank/DDBJ whole genome shotgun (WGS) entry which is preliminary data.</text>
</comment>
<reference evidence="1 2" key="1">
    <citation type="submission" date="2019-04" db="EMBL/GenBank/DDBJ databases">
        <title>Draft genome of the big-headed turtle Platysternon megacephalum.</title>
        <authorList>
            <person name="Gong S."/>
        </authorList>
    </citation>
    <scope>NUCLEOTIDE SEQUENCE [LARGE SCALE GENOMIC DNA]</scope>
    <source>
        <strain evidence="1">DO16091913</strain>
        <tissue evidence="1">Muscle</tissue>
    </source>
</reference>
<keyword evidence="1" id="KW-0675">Receptor</keyword>
<organism evidence="1 2">
    <name type="scientific">Platysternon megacephalum</name>
    <name type="common">big-headed turtle</name>
    <dbReference type="NCBI Taxonomy" id="55544"/>
    <lineage>
        <taxon>Eukaryota</taxon>
        <taxon>Metazoa</taxon>
        <taxon>Chordata</taxon>
        <taxon>Craniata</taxon>
        <taxon>Vertebrata</taxon>
        <taxon>Euteleostomi</taxon>
        <taxon>Archelosauria</taxon>
        <taxon>Testudinata</taxon>
        <taxon>Testudines</taxon>
        <taxon>Cryptodira</taxon>
        <taxon>Durocryptodira</taxon>
        <taxon>Testudinoidea</taxon>
        <taxon>Platysternidae</taxon>
        <taxon>Platysternon</taxon>
    </lineage>
</organism>
<gene>
    <name evidence="1" type="ORF">DR999_PMT08344</name>
</gene>
<protein>
    <submittedName>
        <fullName evidence="1">Low-density lipoprotein receptor-related protein 11</fullName>
    </submittedName>
</protein>
<keyword evidence="2" id="KW-1185">Reference proteome</keyword>